<dbReference type="Proteomes" id="UP001248819">
    <property type="component" value="Unassembled WGS sequence"/>
</dbReference>
<proteinExistence type="predicted"/>
<feature type="non-terminal residue" evidence="1">
    <location>
        <position position="1"/>
    </location>
</feature>
<comment type="caution">
    <text evidence="1">The sequence shown here is derived from an EMBL/GenBank/DDBJ whole genome shotgun (WGS) entry which is preliminary data.</text>
</comment>
<dbReference type="Pfam" id="PF01126">
    <property type="entry name" value="Heme_oxygenase"/>
    <property type="match status" value="1"/>
</dbReference>
<evidence type="ECO:0000313" key="2">
    <source>
        <dbReference type="Proteomes" id="UP001248819"/>
    </source>
</evidence>
<evidence type="ECO:0000313" key="1">
    <source>
        <dbReference type="EMBL" id="MDT0651540.1"/>
    </source>
</evidence>
<dbReference type="SUPFAM" id="SSF48613">
    <property type="entry name" value="Heme oxygenase-like"/>
    <property type="match status" value="1"/>
</dbReference>
<name>A0ABU3CYV2_9FLAO</name>
<dbReference type="Gene3D" id="1.20.910.10">
    <property type="entry name" value="Heme oxygenase-like"/>
    <property type="match status" value="1"/>
</dbReference>
<gene>
    <name evidence="1" type="ORF">RM529_15395</name>
</gene>
<keyword evidence="2" id="KW-1185">Reference proteome</keyword>
<dbReference type="RefSeq" id="WP_311485642.1">
    <property type="nucleotide sequence ID" value="NZ_JAVRHP010000127.1"/>
</dbReference>
<protein>
    <submittedName>
        <fullName evidence="1">Biliverdin-producing heme oxygenase</fullName>
    </submittedName>
</protein>
<dbReference type="InterPro" id="IPR016084">
    <property type="entry name" value="Haem_Oase-like_multi-hlx"/>
</dbReference>
<reference evidence="1 2" key="1">
    <citation type="submission" date="2023-09" db="EMBL/GenBank/DDBJ databases">
        <authorList>
            <person name="Rey-Velasco X."/>
        </authorList>
    </citation>
    <scope>NUCLEOTIDE SEQUENCE [LARGE SCALE GENOMIC DNA]</scope>
    <source>
        <strain evidence="1 2">F297</strain>
    </source>
</reference>
<dbReference type="InterPro" id="IPR016053">
    <property type="entry name" value="Haem_Oase-like"/>
</dbReference>
<dbReference type="EMBL" id="JAVRHP010000127">
    <property type="protein sequence ID" value="MDT0651540.1"/>
    <property type="molecule type" value="Genomic_DNA"/>
</dbReference>
<sequence length="73" mass="8702">LISRNIKQCDNLSSIENHHFFNGKRDSLKSWNEFKKLLDSRSFSEEEKTLAINKAKETFKFFGQVFRQQFLNS</sequence>
<accession>A0ABU3CYV2</accession>
<organism evidence="1 2">
    <name type="scientific">Autumnicola edwardsiae</name>
    <dbReference type="NCBI Taxonomy" id="3075594"/>
    <lineage>
        <taxon>Bacteria</taxon>
        <taxon>Pseudomonadati</taxon>
        <taxon>Bacteroidota</taxon>
        <taxon>Flavobacteriia</taxon>
        <taxon>Flavobacteriales</taxon>
        <taxon>Flavobacteriaceae</taxon>
        <taxon>Autumnicola</taxon>
    </lineage>
</organism>